<dbReference type="AlphaFoldDB" id="A0A0D0ADS6"/>
<feature type="region of interest" description="Disordered" evidence="1">
    <location>
        <begin position="1"/>
        <end position="22"/>
    </location>
</feature>
<keyword evidence="3" id="KW-1185">Reference proteome</keyword>
<protein>
    <submittedName>
        <fullName evidence="2">Uncharacterized protein</fullName>
    </submittedName>
</protein>
<dbReference type="HOGENOM" id="CLU_2387025_0_0_1"/>
<dbReference type="EMBL" id="KN833687">
    <property type="protein sequence ID" value="KIK30238.1"/>
    <property type="molecule type" value="Genomic_DNA"/>
</dbReference>
<proteinExistence type="predicted"/>
<evidence type="ECO:0000256" key="1">
    <source>
        <dbReference type="SAM" id="MobiDB-lite"/>
    </source>
</evidence>
<feature type="compositionally biased region" description="Polar residues" evidence="1">
    <location>
        <begin position="1"/>
        <end position="14"/>
    </location>
</feature>
<reference evidence="2 3" key="1">
    <citation type="submission" date="2014-04" db="EMBL/GenBank/DDBJ databases">
        <authorList>
            <consortium name="DOE Joint Genome Institute"/>
            <person name="Kuo A."/>
            <person name="Kohler A."/>
            <person name="Costa M.D."/>
            <person name="Nagy L.G."/>
            <person name="Floudas D."/>
            <person name="Copeland A."/>
            <person name="Barry K.W."/>
            <person name="Cichocki N."/>
            <person name="Veneault-Fourrey C."/>
            <person name="LaButti K."/>
            <person name="Lindquist E.A."/>
            <person name="Lipzen A."/>
            <person name="Lundell T."/>
            <person name="Morin E."/>
            <person name="Murat C."/>
            <person name="Sun H."/>
            <person name="Tunlid A."/>
            <person name="Henrissat B."/>
            <person name="Grigoriev I.V."/>
            <person name="Hibbett D.S."/>
            <person name="Martin F."/>
            <person name="Nordberg H.P."/>
            <person name="Cantor M.N."/>
            <person name="Hua S.X."/>
        </authorList>
    </citation>
    <scope>NUCLEOTIDE SEQUENCE [LARGE SCALE GENOMIC DNA]</scope>
    <source>
        <strain evidence="2 3">441</strain>
    </source>
</reference>
<gene>
    <name evidence="2" type="ORF">PISMIDRAFT_671394</name>
</gene>
<dbReference type="Proteomes" id="UP000054018">
    <property type="component" value="Unassembled WGS sequence"/>
</dbReference>
<reference evidence="3" key="2">
    <citation type="submission" date="2015-01" db="EMBL/GenBank/DDBJ databases">
        <title>Evolutionary Origins and Diversification of the Mycorrhizal Mutualists.</title>
        <authorList>
            <consortium name="DOE Joint Genome Institute"/>
            <consortium name="Mycorrhizal Genomics Consortium"/>
            <person name="Kohler A."/>
            <person name="Kuo A."/>
            <person name="Nagy L.G."/>
            <person name="Floudas D."/>
            <person name="Copeland A."/>
            <person name="Barry K.W."/>
            <person name="Cichocki N."/>
            <person name="Veneault-Fourrey C."/>
            <person name="LaButti K."/>
            <person name="Lindquist E.A."/>
            <person name="Lipzen A."/>
            <person name="Lundell T."/>
            <person name="Morin E."/>
            <person name="Murat C."/>
            <person name="Riley R."/>
            <person name="Ohm R."/>
            <person name="Sun H."/>
            <person name="Tunlid A."/>
            <person name="Henrissat B."/>
            <person name="Grigoriev I.V."/>
            <person name="Hibbett D.S."/>
            <person name="Martin F."/>
        </authorList>
    </citation>
    <scope>NUCLEOTIDE SEQUENCE [LARGE SCALE GENOMIC DNA]</scope>
    <source>
        <strain evidence="3">441</strain>
    </source>
</reference>
<name>A0A0D0ADS6_9AGAM</name>
<accession>A0A0D0ADS6</accession>
<evidence type="ECO:0000313" key="2">
    <source>
        <dbReference type="EMBL" id="KIK30238.1"/>
    </source>
</evidence>
<sequence length="94" mass="10504">MAASRPTTRLQSTLVPHRPTGRSTYGIQQQQGFLVVGGLNIPPEWHMTITLLRTTESLQRVVGPLPHSPSHRDCSQTVVPYCAWQQCDRATCHL</sequence>
<organism evidence="2 3">
    <name type="scientific">Pisolithus microcarpus 441</name>
    <dbReference type="NCBI Taxonomy" id="765257"/>
    <lineage>
        <taxon>Eukaryota</taxon>
        <taxon>Fungi</taxon>
        <taxon>Dikarya</taxon>
        <taxon>Basidiomycota</taxon>
        <taxon>Agaricomycotina</taxon>
        <taxon>Agaricomycetes</taxon>
        <taxon>Agaricomycetidae</taxon>
        <taxon>Boletales</taxon>
        <taxon>Sclerodermatineae</taxon>
        <taxon>Pisolithaceae</taxon>
        <taxon>Pisolithus</taxon>
    </lineage>
</organism>
<evidence type="ECO:0000313" key="3">
    <source>
        <dbReference type="Proteomes" id="UP000054018"/>
    </source>
</evidence>